<evidence type="ECO:0000256" key="1">
    <source>
        <dbReference type="SAM" id="SignalP"/>
    </source>
</evidence>
<protein>
    <submittedName>
        <fullName evidence="2">Lipocalin</fullName>
    </submittedName>
</protein>
<dbReference type="AlphaFoldDB" id="A0AAU8AF23"/>
<feature type="chain" id="PRO_5043997788" evidence="1">
    <location>
        <begin position="29"/>
        <end position="160"/>
    </location>
</feature>
<organism evidence="2">
    <name type="scientific">Alloyangia sp. H15</name>
    <dbReference type="NCBI Taxonomy" id="3029062"/>
    <lineage>
        <taxon>Bacteria</taxon>
        <taxon>Pseudomonadati</taxon>
        <taxon>Pseudomonadota</taxon>
        <taxon>Alphaproteobacteria</taxon>
        <taxon>Rhodobacterales</taxon>
        <taxon>Roseobacteraceae</taxon>
        <taxon>Alloyangia</taxon>
    </lineage>
</organism>
<dbReference type="SUPFAM" id="SSF50814">
    <property type="entry name" value="Lipocalins"/>
    <property type="match status" value="1"/>
</dbReference>
<dbReference type="RefSeq" id="WP_353471949.1">
    <property type="nucleotide sequence ID" value="NZ_CP123384.1"/>
</dbReference>
<sequence>MSSLTRRLRSGAQIALVALAGLAGCAEKAPPPPVEIPLRNPTAPVGSQADAGLARLQGGWIVVEGAGMTPGAKIEIGSSEMRVDGVALPLREEMPGRLRVGAETVWVHWIDADNRTAAMGEPGGGRVWIMDRRGAPGERRTAAREILAWYGYDLGRMQRP</sequence>
<reference evidence="2" key="1">
    <citation type="submission" date="2023-02" db="EMBL/GenBank/DDBJ databases">
        <title>Description and genomic characterization of Salipiger bruguierae sp. nov., isolated from the sediment of mangrove plant Bruguiera sexangula.</title>
        <authorList>
            <person name="Long M."/>
        </authorList>
    </citation>
    <scope>NUCLEOTIDE SEQUENCE</scope>
    <source>
        <strain evidence="2">H15</strain>
    </source>
</reference>
<keyword evidence="1" id="KW-0732">Signal</keyword>
<proteinExistence type="predicted"/>
<name>A0AAU8AF23_9RHOB</name>
<dbReference type="InterPro" id="IPR012674">
    <property type="entry name" value="Calycin"/>
</dbReference>
<evidence type="ECO:0000313" key="2">
    <source>
        <dbReference type="EMBL" id="XCC93125.1"/>
    </source>
</evidence>
<dbReference type="PROSITE" id="PS51257">
    <property type="entry name" value="PROKAR_LIPOPROTEIN"/>
    <property type="match status" value="1"/>
</dbReference>
<gene>
    <name evidence="2" type="ORF">PVT71_11640</name>
</gene>
<accession>A0AAU8AF23</accession>
<dbReference type="EMBL" id="CP123384">
    <property type="protein sequence ID" value="XCC93125.1"/>
    <property type="molecule type" value="Genomic_DNA"/>
</dbReference>
<feature type="signal peptide" evidence="1">
    <location>
        <begin position="1"/>
        <end position="28"/>
    </location>
</feature>